<organism evidence="1 2">
    <name type="scientific">Streptomyces alboflavus</name>
    <dbReference type="NCBI Taxonomy" id="67267"/>
    <lineage>
        <taxon>Bacteria</taxon>
        <taxon>Bacillati</taxon>
        <taxon>Actinomycetota</taxon>
        <taxon>Actinomycetes</taxon>
        <taxon>Kitasatosporales</taxon>
        <taxon>Streptomycetaceae</taxon>
        <taxon>Streptomyces</taxon>
    </lineage>
</organism>
<dbReference type="STRING" id="67267.GCA_000716675_06456"/>
<dbReference type="KEGG" id="salf:SMD44_03705"/>
<gene>
    <name evidence="1" type="ORF">SMD44_03705</name>
</gene>
<dbReference type="EMBL" id="CP021748">
    <property type="protein sequence ID" value="ARX84267.1"/>
    <property type="molecule type" value="Genomic_DNA"/>
</dbReference>
<dbReference type="Proteomes" id="UP000195880">
    <property type="component" value="Chromosome"/>
</dbReference>
<name>A0A1Z1WCV8_9ACTN</name>
<accession>A0A1Z1WCV8</accession>
<keyword evidence="2" id="KW-1185">Reference proteome</keyword>
<proteinExistence type="predicted"/>
<protein>
    <submittedName>
        <fullName evidence="1">Uncharacterized protein</fullName>
    </submittedName>
</protein>
<sequence>MDMTDAAEAVRAFLMPAADPLTIEQR</sequence>
<evidence type="ECO:0000313" key="2">
    <source>
        <dbReference type="Proteomes" id="UP000195880"/>
    </source>
</evidence>
<reference evidence="1 2" key="1">
    <citation type="submission" date="2017-05" db="EMBL/GenBank/DDBJ databases">
        <title>Streptomyces alboflavus Genome sequencing and assembly.</title>
        <authorList>
            <person name="Wang Y."/>
            <person name="Du B."/>
            <person name="Ding Y."/>
            <person name="Liu H."/>
            <person name="Hou Q."/>
            <person name="Liu K."/>
            <person name="Wang C."/>
            <person name="Yao L."/>
        </authorList>
    </citation>
    <scope>NUCLEOTIDE SEQUENCE [LARGE SCALE GENOMIC DNA]</scope>
    <source>
        <strain evidence="1 2">MDJK44</strain>
    </source>
</reference>
<evidence type="ECO:0000313" key="1">
    <source>
        <dbReference type="EMBL" id="ARX84267.1"/>
    </source>
</evidence>
<dbReference type="AlphaFoldDB" id="A0A1Z1WCV8"/>